<dbReference type="InParanoid" id="A0A1Y1NHG5"/>
<dbReference type="Pfam" id="PF01758">
    <property type="entry name" value="SBF"/>
    <property type="match status" value="1"/>
</dbReference>
<feature type="transmembrane region" description="Helical" evidence="7">
    <location>
        <begin position="337"/>
        <end position="362"/>
    </location>
</feature>
<feature type="transmembrane region" description="Helical" evidence="7">
    <location>
        <begin position="211"/>
        <end position="233"/>
    </location>
</feature>
<evidence type="ECO:0000256" key="1">
    <source>
        <dbReference type="ARBA" id="ARBA00004141"/>
    </source>
</evidence>
<evidence type="ECO:0000256" key="6">
    <source>
        <dbReference type="ARBA" id="ARBA00023136"/>
    </source>
</evidence>
<comment type="similarity">
    <text evidence="2">Belongs to the bile acid:sodium symporter (BASS) (TC 2.A.28) family.</text>
</comment>
<evidence type="ECO:0000256" key="2">
    <source>
        <dbReference type="ARBA" id="ARBA00006528"/>
    </source>
</evidence>
<feature type="transmembrane region" description="Helical" evidence="7">
    <location>
        <begin position="368"/>
        <end position="388"/>
    </location>
</feature>
<dbReference type="GO" id="GO:0015293">
    <property type="term" value="F:symporter activity"/>
    <property type="evidence" value="ECO:0007669"/>
    <property type="project" value="UniProtKB-KW"/>
</dbReference>
<organism evidence="8">
    <name type="scientific">Photinus pyralis</name>
    <name type="common">Common eastern firefly</name>
    <name type="synonym">Lampyris pyralis</name>
    <dbReference type="NCBI Taxonomy" id="7054"/>
    <lineage>
        <taxon>Eukaryota</taxon>
        <taxon>Metazoa</taxon>
        <taxon>Ecdysozoa</taxon>
        <taxon>Arthropoda</taxon>
        <taxon>Hexapoda</taxon>
        <taxon>Insecta</taxon>
        <taxon>Pterygota</taxon>
        <taxon>Neoptera</taxon>
        <taxon>Endopterygota</taxon>
        <taxon>Coleoptera</taxon>
        <taxon>Polyphaga</taxon>
        <taxon>Elateriformia</taxon>
        <taxon>Elateroidea</taxon>
        <taxon>Lampyridae</taxon>
        <taxon>Lampyrinae</taxon>
        <taxon>Photinus</taxon>
    </lineage>
</organism>
<keyword evidence="6 7" id="KW-0472">Membrane</keyword>
<keyword evidence="4" id="KW-0769">Symport</keyword>
<dbReference type="Gene3D" id="1.20.1530.20">
    <property type="match status" value="1"/>
</dbReference>
<keyword evidence="3 7" id="KW-0812">Transmembrane</keyword>
<dbReference type="FunCoup" id="A0A1Y1NHG5">
    <property type="interactions" value="130"/>
</dbReference>
<keyword evidence="4" id="KW-0813">Transport</keyword>
<keyword evidence="10" id="KW-1185">Reference proteome</keyword>
<evidence type="ECO:0000256" key="4">
    <source>
        <dbReference type="ARBA" id="ARBA00022847"/>
    </source>
</evidence>
<dbReference type="EMBL" id="GEZM01003017">
    <property type="protein sequence ID" value="JAV96978.1"/>
    <property type="molecule type" value="Transcribed_RNA"/>
</dbReference>
<reference evidence="9 10" key="2">
    <citation type="journal article" date="2018" name="Elife">
        <title>Firefly genomes illuminate parallel origins of bioluminescence in beetles.</title>
        <authorList>
            <person name="Fallon T.R."/>
            <person name="Lower S.E."/>
            <person name="Chang C.H."/>
            <person name="Bessho-Uehara M."/>
            <person name="Martin G.J."/>
            <person name="Bewick A.J."/>
            <person name="Behringer M."/>
            <person name="Debat H.J."/>
            <person name="Wong I."/>
            <person name="Day J.C."/>
            <person name="Suvorov A."/>
            <person name="Silva C.J."/>
            <person name="Stanger-Hall K.F."/>
            <person name="Hall D.W."/>
            <person name="Schmitz R.J."/>
            <person name="Nelson D.R."/>
            <person name="Lewis S.M."/>
            <person name="Shigenobu S."/>
            <person name="Bybee S.M."/>
            <person name="Larracuente A.M."/>
            <person name="Oba Y."/>
            <person name="Weng J.K."/>
        </authorList>
    </citation>
    <scope>NUCLEOTIDE SEQUENCE [LARGE SCALE GENOMIC DNA]</scope>
    <source>
        <strain evidence="9">1611_PpyrPB1</strain>
        <tissue evidence="9">Whole body</tissue>
    </source>
</reference>
<dbReference type="PANTHER" id="PTHR10361:SF28">
    <property type="entry name" value="P3 PROTEIN-RELATED"/>
    <property type="match status" value="1"/>
</dbReference>
<evidence type="ECO:0000256" key="7">
    <source>
        <dbReference type="SAM" id="Phobius"/>
    </source>
</evidence>
<dbReference type="AlphaFoldDB" id="A0A1Y1NHG5"/>
<evidence type="ECO:0000313" key="10">
    <source>
        <dbReference type="Proteomes" id="UP000327044"/>
    </source>
</evidence>
<feature type="transmembrane region" description="Helical" evidence="7">
    <location>
        <begin position="39"/>
        <end position="58"/>
    </location>
</feature>
<feature type="transmembrane region" description="Helical" evidence="7">
    <location>
        <begin position="308"/>
        <end position="325"/>
    </location>
</feature>
<dbReference type="InterPro" id="IPR038770">
    <property type="entry name" value="Na+/solute_symporter_sf"/>
</dbReference>
<feature type="transmembrane region" description="Helical" evidence="7">
    <location>
        <begin position="171"/>
        <end position="191"/>
    </location>
</feature>
<feature type="transmembrane region" description="Helical" evidence="7">
    <location>
        <begin position="400"/>
        <end position="421"/>
    </location>
</feature>
<evidence type="ECO:0000256" key="5">
    <source>
        <dbReference type="ARBA" id="ARBA00022989"/>
    </source>
</evidence>
<evidence type="ECO:0000313" key="9">
    <source>
        <dbReference type="EMBL" id="KAB0795280.1"/>
    </source>
</evidence>
<dbReference type="Proteomes" id="UP000327044">
    <property type="component" value="Unassembled WGS sequence"/>
</dbReference>
<reference evidence="8" key="1">
    <citation type="journal article" date="2016" name="Sci. Rep.">
        <title>Molecular characterization of firefly nuptial gifts: a multi-omics approach sheds light on postcopulatory sexual selection.</title>
        <authorList>
            <person name="Al-Wathiqui N."/>
            <person name="Fallon T.R."/>
            <person name="South A."/>
            <person name="Weng J.K."/>
            <person name="Lewis S.M."/>
        </authorList>
    </citation>
    <scope>NUCLEOTIDE SEQUENCE</scope>
</reference>
<evidence type="ECO:0000256" key="3">
    <source>
        <dbReference type="ARBA" id="ARBA00022692"/>
    </source>
</evidence>
<feature type="transmembrane region" description="Helical" evidence="7">
    <location>
        <begin position="433"/>
        <end position="451"/>
    </location>
</feature>
<evidence type="ECO:0008006" key="11">
    <source>
        <dbReference type="Google" id="ProtNLM"/>
    </source>
</evidence>
<gene>
    <name evidence="9" type="ORF">PPYR_12119</name>
</gene>
<reference evidence="9" key="3">
    <citation type="submission" date="2019-08" db="EMBL/GenBank/DDBJ databases">
        <authorList>
            <consortium name="Photinus pyralis genome working group"/>
            <person name="Fallon T.R."/>
            <person name="Sander Lower S.E."/>
            <person name="Weng J.-K."/>
        </authorList>
    </citation>
    <scope>NUCLEOTIDE SEQUENCE</scope>
    <source>
        <strain evidence="9">1611_PpyrPB1</strain>
        <tissue evidence="9">Whole body</tissue>
    </source>
</reference>
<dbReference type="OrthoDB" id="203097at2759"/>
<name>A0A1Y1NHG5_PHOPY</name>
<feature type="transmembrane region" description="Helical" evidence="7">
    <location>
        <begin position="275"/>
        <end position="296"/>
    </location>
</feature>
<dbReference type="EMBL" id="VVIM01000008">
    <property type="protein sequence ID" value="KAB0795280.1"/>
    <property type="molecule type" value="Genomic_DNA"/>
</dbReference>
<protein>
    <recommendedName>
        <fullName evidence="11">Ileal sodium/bile acid cotransporter</fullName>
    </recommendedName>
</protein>
<proteinExistence type="inferred from homology"/>
<keyword evidence="5 7" id="KW-1133">Transmembrane helix</keyword>
<dbReference type="InterPro" id="IPR004710">
    <property type="entry name" value="Bilac:Na_transpt"/>
</dbReference>
<dbReference type="GO" id="GO:0016020">
    <property type="term" value="C:membrane"/>
    <property type="evidence" value="ECO:0007669"/>
    <property type="project" value="UniProtKB-SubCell"/>
</dbReference>
<accession>A0A1Y1NHG5</accession>
<evidence type="ECO:0000313" key="8">
    <source>
        <dbReference type="EMBL" id="JAV96978.1"/>
    </source>
</evidence>
<dbReference type="InterPro" id="IPR002657">
    <property type="entry name" value="BilAc:Na_symport/Acr3"/>
</dbReference>
<dbReference type="PANTHER" id="PTHR10361">
    <property type="entry name" value="SODIUM-BILE ACID COTRANSPORTER"/>
    <property type="match status" value="1"/>
</dbReference>
<comment type="subcellular location">
    <subcellularLocation>
        <location evidence="1">Membrane</location>
        <topology evidence="1">Multi-pass membrane protein</topology>
    </subcellularLocation>
</comment>
<sequence length="492" mass="54532">MTDKWAKLYLMISEHQSIVSVSCLQMACIEIINSFRNKMLSPVVIFTILLICSCMINAQKFTVKTQNEEETIIMDTITYSNFTVEGNFSLNPSPLYLFIHSKDNKLAEPQNAFIVLKNEATTNGIWKSKGSFGVSGVFLGKTTVLLNLQNSNSEILASGEMAVKVVRPKRVIDTVFTSTVATLVSIIYINFGCALNWKEVYSSVKKPIGPAIGFVGQFVFMPLISFGLGRLVFPNDPQMQLGLFFTGISPGGGASNVWVAILNGNIHQSITMTTINTFCAFGMMPLWLFTLGAIIFEEAKLEVPYRQISTYAVALVVPLLIGYLLQRFCKRVSNFFVRILKAFSGLLILFIVIFAIVSNLYLFKIFSWQIIVGGMGLPWLGYILAYVLAKLFKQSKELCLTIAVETGVQNTGIAIFLLRFALPQPEADITTVVPVYVAMMTPVPLMCLVLYQRITARCCASAEKTALLDKDQPVTEQVSNDNLFTLSDKDAV</sequence>